<evidence type="ECO:0000256" key="1">
    <source>
        <dbReference type="SAM" id="SignalP"/>
    </source>
</evidence>
<dbReference type="Gene3D" id="3.30.565.40">
    <property type="entry name" value="Fervidobacterium nodosum Rt17-B1 like"/>
    <property type="match status" value="1"/>
</dbReference>
<feature type="signal peptide" evidence="1">
    <location>
        <begin position="1"/>
        <end position="19"/>
    </location>
</feature>
<reference evidence="3 4" key="1">
    <citation type="submission" date="2018-06" db="EMBL/GenBank/DDBJ databases">
        <authorList>
            <consortium name="Pathogen Informatics"/>
            <person name="Doyle S."/>
        </authorList>
    </citation>
    <scope>NUCLEOTIDE SEQUENCE [LARGE SCALE GENOMIC DNA]</scope>
    <source>
        <strain evidence="3 4">NCTC11179</strain>
    </source>
</reference>
<dbReference type="InterPro" id="IPR025303">
    <property type="entry name" value="PdaC"/>
</dbReference>
<evidence type="ECO:0000313" key="4">
    <source>
        <dbReference type="Proteomes" id="UP000255024"/>
    </source>
</evidence>
<proteinExistence type="predicted"/>
<organism evidence="3 4">
    <name type="scientific">Myroides odoratus</name>
    <name type="common">Flavobacterium odoratum</name>
    <dbReference type="NCBI Taxonomy" id="256"/>
    <lineage>
        <taxon>Bacteria</taxon>
        <taxon>Pseudomonadati</taxon>
        <taxon>Bacteroidota</taxon>
        <taxon>Flavobacteriia</taxon>
        <taxon>Flavobacteriales</taxon>
        <taxon>Flavobacteriaceae</taxon>
        <taxon>Myroides</taxon>
    </lineage>
</organism>
<name>A0A378U2S3_MYROD</name>
<dbReference type="PROSITE" id="PS51257">
    <property type="entry name" value="PROKAR_LIPOPROTEIN"/>
    <property type="match status" value="1"/>
</dbReference>
<gene>
    <name evidence="3" type="ORF">NCTC11179_03074</name>
</gene>
<dbReference type="AlphaFoldDB" id="A0A378U2S3"/>
<evidence type="ECO:0000313" key="3">
    <source>
        <dbReference type="EMBL" id="STZ69565.1"/>
    </source>
</evidence>
<evidence type="ECO:0000259" key="2">
    <source>
        <dbReference type="Pfam" id="PF13739"/>
    </source>
</evidence>
<feature type="domain" description="Deacetylase PdaC" evidence="2">
    <location>
        <begin position="44"/>
        <end position="147"/>
    </location>
</feature>
<feature type="chain" id="PRO_5016706707" evidence="1">
    <location>
        <begin position="20"/>
        <end position="251"/>
    </location>
</feature>
<dbReference type="Proteomes" id="UP000255024">
    <property type="component" value="Unassembled WGS sequence"/>
</dbReference>
<keyword evidence="1" id="KW-0732">Signal</keyword>
<keyword evidence="4" id="KW-1185">Reference proteome</keyword>
<dbReference type="EMBL" id="UGQL01000002">
    <property type="protein sequence ID" value="STZ69565.1"/>
    <property type="molecule type" value="Genomic_DNA"/>
</dbReference>
<dbReference type="Pfam" id="PF13739">
    <property type="entry name" value="PdaC"/>
    <property type="match status" value="1"/>
</dbReference>
<accession>A0A378U2S3</accession>
<protein>
    <submittedName>
        <fullName evidence="3">Protein of uncharacterized function (DUF3298)</fullName>
    </submittedName>
</protein>
<dbReference type="RefSeq" id="WP_115092265.1">
    <property type="nucleotide sequence ID" value="NZ_CP068107.1"/>
</dbReference>
<sequence>MKKVIYLSLLLVFMMSCNTKDKSSEALQFEQKEFVQSSDNCIADECTTIKLSLPVMTNEDHEIAAKINQHLVSEIDNIVAVDDTTATSASLEELTQNYIQNYNAFVAKYPDETLAWKAEVEGDITFYNADLLSISLEYYTFAGGAYGFKSEKALNFNPKTGDLYQVEDLIGNWEELQKLMALQLKDKMDIWTANNQLKYPESIFFYEDMVGFIYNAVDDDAHYNGPTKIDFPKDRVLPFLKINLDPVKAEK</sequence>